<accession>A0A6J5SX62</accession>
<organism evidence="2">
    <name type="scientific">uncultured Caudovirales phage</name>
    <dbReference type="NCBI Taxonomy" id="2100421"/>
    <lineage>
        <taxon>Viruses</taxon>
        <taxon>Duplodnaviria</taxon>
        <taxon>Heunggongvirae</taxon>
        <taxon>Uroviricota</taxon>
        <taxon>Caudoviricetes</taxon>
        <taxon>Peduoviridae</taxon>
        <taxon>Maltschvirus</taxon>
        <taxon>Maltschvirus maltsch</taxon>
    </lineage>
</organism>
<dbReference type="InterPro" id="IPR011658">
    <property type="entry name" value="PA14_dom"/>
</dbReference>
<proteinExistence type="predicted"/>
<dbReference type="Pfam" id="PF10528">
    <property type="entry name" value="GLEYA"/>
    <property type="match status" value="1"/>
</dbReference>
<dbReference type="SUPFAM" id="SSF56988">
    <property type="entry name" value="Anthrax protective antigen"/>
    <property type="match status" value="1"/>
</dbReference>
<dbReference type="PROSITE" id="PS51820">
    <property type="entry name" value="PA14"/>
    <property type="match status" value="1"/>
</dbReference>
<evidence type="ECO:0000259" key="1">
    <source>
        <dbReference type="PROSITE" id="PS51820"/>
    </source>
</evidence>
<evidence type="ECO:0000313" key="2">
    <source>
        <dbReference type="EMBL" id="CAB4219027.1"/>
    </source>
</evidence>
<sequence length="289" mass="30949">MSTTPFAYNPSQSTISGTTNLVNLAIGTTAQHYGANPGGLTWWMGPEDTTGYLICRPVPAGNQPTQMGAIGTVRFARSTDKTDQSFLELANYIKRDLGGSPNLASASAALTWLTDNGYWTSWVQPYVAGLYKTTYAGYFADNVGFFATATPQAFGTNPITAVQTTAITEPGSDDGSTFSCQWLGYFKPATSETYTFYTASDDASYMWIGANAQTGFTTANATVNNGGLHGNLEKFGSIALTAGVYYPIRIQFGEQSGGDFLTFNYSTPTITKTTNVTGLVFYNSSTNNF</sequence>
<protein>
    <submittedName>
        <fullName evidence="2">GLEYA adhesin domain containing protein</fullName>
    </submittedName>
</protein>
<dbReference type="InterPro" id="IPR037524">
    <property type="entry name" value="PA14/GLEYA"/>
</dbReference>
<feature type="domain" description="PA14" evidence="1">
    <location>
        <begin position="130"/>
        <end position="280"/>
    </location>
</feature>
<dbReference type="Gene3D" id="2.60.120.1560">
    <property type="match status" value="1"/>
</dbReference>
<dbReference type="InterPro" id="IPR018871">
    <property type="entry name" value="GLEYA_adhesin_domain"/>
</dbReference>
<dbReference type="EMBL" id="LR797474">
    <property type="protein sequence ID" value="CAB4219027.1"/>
    <property type="molecule type" value="Genomic_DNA"/>
</dbReference>
<dbReference type="SMART" id="SM00758">
    <property type="entry name" value="PA14"/>
    <property type="match status" value="1"/>
</dbReference>
<name>A0A6J5SX62_9CAUD</name>
<gene>
    <name evidence="2" type="ORF">UFOVP1604_110</name>
</gene>
<reference evidence="2" key="1">
    <citation type="submission" date="2020-05" db="EMBL/GenBank/DDBJ databases">
        <authorList>
            <person name="Chiriac C."/>
            <person name="Salcher M."/>
            <person name="Ghai R."/>
            <person name="Kavagutti S V."/>
        </authorList>
    </citation>
    <scope>NUCLEOTIDE SEQUENCE</scope>
</reference>